<organism evidence="1 2">
    <name type="scientific">Chitinophaga ginsengisoli</name>
    <dbReference type="NCBI Taxonomy" id="363837"/>
    <lineage>
        <taxon>Bacteria</taxon>
        <taxon>Pseudomonadati</taxon>
        <taxon>Bacteroidota</taxon>
        <taxon>Chitinophagia</taxon>
        <taxon>Chitinophagales</taxon>
        <taxon>Chitinophagaceae</taxon>
        <taxon>Chitinophaga</taxon>
    </lineage>
</organism>
<evidence type="ECO:0000313" key="1">
    <source>
        <dbReference type="EMBL" id="PSL26910.1"/>
    </source>
</evidence>
<reference evidence="1 2" key="1">
    <citation type="submission" date="2018-03" db="EMBL/GenBank/DDBJ databases">
        <title>Genomic Encyclopedia of Archaeal and Bacterial Type Strains, Phase II (KMG-II): from individual species to whole genera.</title>
        <authorList>
            <person name="Goeker M."/>
        </authorList>
    </citation>
    <scope>NUCLEOTIDE SEQUENCE [LARGE SCALE GENOMIC DNA]</scope>
    <source>
        <strain evidence="1 2">DSM 18107</strain>
    </source>
</reference>
<dbReference type="EMBL" id="PYGK01000010">
    <property type="protein sequence ID" value="PSL26910.1"/>
    <property type="molecule type" value="Genomic_DNA"/>
</dbReference>
<gene>
    <name evidence="1" type="ORF">CLV42_11063</name>
</gene>
<proteinExistence type="predicted"/>
<protein>
    <submittedName>
        <fullName evidence="1">Uncharacterized protein</fullName>
    </submittedName>
</protein>
<dbReference type="Proteomes" id="UP000240978">
    <property type="component" value="Unassembled WGS sequence"/>
</dbReference>
<evidence type="ECO:0000313" key="2">
    <source>
        <dbReference type="Proteomes" id="UP000240978"/>
    </source>
</evidence>
<comment type="caution">
    <text evidence="1">The sequence shown here is derived from an EMBL/GenBank/DDBJ whole genome shotgun (WGS) entry which is preliminary data.</text>
</comment>
<sequence length="110" mass="12793">MAVISRHALILAACSSKWSAFGIAENQEKSRHNLMENLRNYGFIKPVIGFSFRLAEFFVGEFTPLRFDRLKNIAYCIPRQDRPPDHRRPVFLMGKTEDRQERADFLSMTA</sequence>
<dbReference type="AlphaFoldDB" id="A0A2P8FYW0"/>
<name>A0A2P8FYW0_9BACT</name>
<keyword evidence="2" id="KW-1185">Reference proteome</keyword>
<accession>A0A2P8FYW0</accession>